<gene>
    <name evidence="3" type="ORF">GM539_15085</name>
</gene>
<evidence type="ECO:0000313" key="3">
    <source>
        <dbReference type="EMBL" id="MTV64651.1"/>
    </source>
</evidence>
<dbReference type="Pfam" id="PF00311">
    <property type="entry name" value="PEPcase"/>
    <property type="match status" value="1"/>
</dbReference>
<dbReference type="EMBL" id="WNHJ01001150">
    <property type="protein sequence ID" value="MTV64651.1"/>
    <property type="molecule type" value="Genomic_DNA"/>
</dbReference>
<dbReference type="GO" id="GO:0005829">
    <property type="term" value="C:cytosol"/>
    <property type="evidence" value="ECO:0007669"/>
    <property type="project" value="TreeGrafter"/>
</dbReference>
<dbReference type="PANTHER" id="PTHR30523">
    <property type="entry name" value="PHOSPHOENOLPYRUVATE CARBOXYLASE"/>
    <property type="match status" value="1"/>
</dbReference>
<organism evidence="3 4">
    <name type="scientific">Streptococcus pneumoniae</name>
    <dbReference type="NCBI Taxonomy" id="1313"/>
    <lineage>
        <taxon>Bacteria</taxon>
        <taxon>Bacillati</taxon>
        <taxon>Bacillota</taxon>
        <taxon>Bacilli</taxon>
        <taxon>Lactobacillales</taxon>
        <taxon>Streptococcaceae</taxon>
        <taxon>Streptococcus</taxon>
    </lineage>
</organism>
<dbReference type="GO" id="GO:0008964">
    <property type="term" value="F:phosphoenolpyruvate carboxylase activity"/>
    <property type="evidence" value="ECO:0007669"/>
    <property type="project" value="InterPro"/>
</dbReference>
<dbReference type="InterPro" id="IPR021135">
    <property type="entry name" value="PEP_COase"/>
</dbReference>
<protein>
    <recommendedName>
        <fullName evidence="2">Phosphoenolpyruvate carboxylase</fullName>
    </recommendedName>
</protein>
<reference evidence="3 4" key="1">
    <citation type="submission" date="2019-11" db="EMBL/GenBank/DDBJ databases">
        <title>Growth characteristics of pneumococcus vary with the chemical composition of the capsule and with environmental conditions.</title>
        <authorList>
            <person name="Tothpal A."/>
            <person name="Desobry K."/>
            <person name="Joshi S."/>
            <person name="Wyllie A.L."/>
            <person name="Weinberger D.M."/>
        </authorList>
    </citation>
    <scope>NUCLEOTIDE SEQUENCE [LARGE SCALE GENOMIC DNA]</scope>
    <source>
        <strain evidence="4">pnumococcus22F</strain>
    </source>
</reference>
<name>A0A6G2D759_STREE</name>
<accession>A0A6G2D759</accession>
<comment type="function">
    <text evidence="1">Forms oxaloacetate, a four-carbon dicarboxylic acid source for the tricarboxylic acid cycle.</text>
</comment>
<dbReference type="AlphaFoldDB" id="A0A6G2D759"/>
<evidence type="ECO:0000256" key="2">
    <source>
        <dbReference type="ARBA" id="ARBA00022419"/>
    </source>
</evidence>
<feature type="non-terminal residue" evidence="3">
    <location>
        <position position="78"/>
    </location>
</feature>
<dbReference type="SUPFAM" id="SSF51621">
    <property type="entry name" value="Phosphoenolpyruvate/pyruvate domain"/>
    <property type="match status" value="1"/>
</dbReference>
<feature type="non-terminal residue" evidence="3">
    <location>
        <position position="1"/>
    </location>
</feature>
<dbReference type="PANTHER" id="PTHR30523:SF6">
    <property type="entry name" value="PHOSPHOENOLPYRUVATE CARBOXYLASE"/>
    <property type="match status" value="1"/>
</dbReference>
<keyword evidence="3" id="KW-0670">Pyruvate</keyword>
<evidence type="ECO:0000313" key="4">
    <source>
        <dbReference type="Proteomes" id="UP000474228"/>
    </source>
</evidence>
<sequence>ILDEWQLTKDVILAIEGHEELLAENTYLKDSLNYRMPYFNILNYIQLELIKRQRRGELSTHEERLIHTTINGIATGLR</sequence>
<comment type="caution">
    <text evidence="3">The sequence shown here is derived from an EMBL/GenBank/DDBJ whole genome shotgun (WGS) entry which is preliminary data.</text>
</comment>
<evidence type="ECO:0000256" key="1">
    <source>
        <dbReference type="ARBA" id="ARBA00003670"/>
    </source>
</evidence>
<dbReference type="GO" id="GO:0015977">
    <property type="term" value="P:carbon fixation"/>
    <property type="evidence" value="ECO:0007669"/>
    <property type="project" value="InterPro"/>
</dbReference>
<dbReference type="GO" id="GO:0006099">
    <property type="term" value="P:tricarboxylic acid cycle"/>
    <property type="evidence" value="ECO:0007669"/>
    <property type="project" value="InterPro"/>
</dbReference>
<proteinExistence type="predicted"/>
<dbReference type="Proteomes" id="UP000474228">
    <property type="component" value="Unassembled WGS sequence"/>
</dbReference>
<dbReference type="InterPro" id="IPR015813">
    <property type="entry name" value="Pyrv/PenolPyrv_kinase-like_dom"/>
</dbReference>
<dbReference type="RefSeq" id="WP_155458863.1">
    <property type="nucleotide sequence ID" value="NZ_WNHJ01001150.1"/>
</dbReference>